<proteinExistence type="predicted"/>
<accession>A0A3P6CVV9</accession>
<sequence>MASGAIVPKAKHKRREIGNKRLKPTTAAVRPIPLVMSKLNLKA</sequence>
<evidence type="ECO:0000313" key="1">
    <source>
        <dbReference type="EMBL" id="VDD22947.1"/>
    </source>
</evidence>
<gene>
    <name evidence="1" type="ORF">BOLC2T09114H</name>
</gene>
<protein>
    <submittedName>
        <fullName evidence="1">Uncharacterized protein</fullName>
    </submittedName>
</protein>
<dbReference type="AlphaFoldDB" id="A0A3P6CVV9"/>
<reference evidence="1" key="1">
    <citation type="submission" date="2018-11" db="EMBL/GenBank/DDBJ databases">
        <authorList>
            <consortium name="Genoscope - CEA"/>
            <person name="William W."/>
        </authorList>
    </citation>
    <scope>NUCLEOTIDE SEQUENCE</scope>
</reference>
<dbReference type="EMBL" id="LR031874">
    <property type="protein sequence ID" value="VDD22947.1"/>
    <property type="molecule type" value="Genomic_DNA"/>
</dbReference>
<name>A0A3P6CVV9_BRAOL</name>
<organism evidence="1">
    <name type="scientific">Brassica oleracea</name>
    <name type="common">Wild cabbage</name>
    <dbReference type="NCBI Taxonomy" id="3712"/>
    <lineage>
        <taxon>Eukaryota</taxon>
        <taxon>Viridiplantae</taxon>
        <taxon>Streptophyta</taxon>
        <taxon>Embryophyta</taxon>
        <taxon>Tracheophyta</taxon>
        <taxon>Spermatophyta</taxon>
        <taxon>Magnoliopsida</taxon>
        <taxon>eudicotyledons</taxon>
        <taxon>Gunneridae</taxon>
        <taxon>Pentapetalae</taxon>
        <taxon>rosids</taxon>
        <taxon>malvids</taxon>
        <taxon>Brassicales</taxon>
        <taxon>Brassicaceae</taxon>
        <taxon>Brassiceae</taxon>
        <taxon>Brassica</taxon>
    </lineage>
</organism>